<dbReference type="InterPro" id="IPR029068">
    <property type="entry name" value="Glyas_Bleomycin-R_OHBP_Dase"/>
</dbReference>
<accession>A0A2W1JBQ5</accession>
<dbReference type="EMBL" id="PQWO01000017">
    <property type="protein sequence ID" value="PZD71490.1"/>
    <property type="molecule type" value="Genomic_DNA"/>
</dbReference>
<evidence type="ECO:0000313" key="1">
    <source>
        <dbReference type="EMBL" id="PZD71490.1"/>
    </source>
</evidence>
<protein>
    <recommendedName>
        <fullName evidence="3">VOC domain-containing protein</fullName>
    </recommendedName>
</protein>
<dbReference type="RefSeq" id="WP_110988020.1">
    <property type="nucleotide sequence ID" value="NZ_CAWNWM010000017.1"/>
</dbReference>
<name>A0A2W1JBQ5_9CYAN</name>
<dbReference type="OrthoDB" id="9795306at2"/>
<comment type="caution">
    <text evidence="1">The sequence shown here is derived from an EMBL/GenBank/DDBJ whole genome shotgun (WGS) entry which is preliminary data.</text>
</comment>
<gene>
    <name evidence="1" type="ORF">C1752_06326</name>
</gene>
<dbReference type="SUPFAM" id="SSF54593">
    <property type="entry name" value="Glyoxalase/Bleomycin resistance protein/Dihydroxybiphenyl dioxygenase"/>
    <property type="match status" value="1"/>
</dbReference>
<dbReference type="AlphaFoldDB" id="A0A2W1JBQ5"/>
<dbReference type="Proteomes" id="UP000248857">
    <property type="component" value="Unassembled WGS sequence"/>
</dbReference>
<dbReference type="Gene3D" id="3.30.720.110">
    <property type="match status" value="1"/>
</dbReference>
<evidence type="ECO:0000313" key="2">
    <source>
        <dbReference type="Proteomes" id="UP000248857"/>
    </source>
</evidence>
<sequence>MTATPYLIADDATFATGLTAGATSVSPPTDQFDGDRRGTLTDLSGHTWLIMTKRDHLITDELTRRFANMMTKDGG</sequence>
<organism evidence="1 2">
    <name type="scientific">Acaryochloris thomasi RCC1774</name>
    <dbReference type="NCBI Taxonomy" id="1764569"/>
    <lineage>
        <taxon>Bacteria</taxon>
        <taxon>Bacillati</taxon>
        <taxon>Cyanobacteriota</taxon>
        <taxon>Cyanophyceae</taxon>
        <taxon>Acaryochloridales</taxon>
        <taxon>Acaryochloridaceae</taxon>
        <taxon>Acaryochloris</taxon>
        <taxon>Acaryochloris thomasi</taxon>
    </lineage>
</organism>
<proteinExistence type="predicted"/>
<evidence type="ECO:0008006" key="3">
    <source>
        <dbReference type="Google" id="ProtNLM"/>
    </source>
</evidence>
<reference evidence="1 2" key="1">
    <citation type="journal article" date="2018" name="Sci. Rep.">
        <title>A novel species of the marine cyanobacterium Acaryochloris with a unique pigment content and lifestyle.</title>
        <authorList>
            <person name="Partensky F."/>
            <person name="Six C."/>
            <person name="Ratin M."/>
            <person name="Garczarek L."/>
            <person name="Vaulot D."/>
            <person name="Probert I."/>
            <person name="Calteau A."/>
            <person name="Gourvil P."/>
            <person name="Marie D."/>
            <person name="Grebert T."/>
            <person name="Bouchier C."/>
            <person name="Le Panse S."/>
            <person name="Gachenot M."/>
            <person name="Rodriguez F."/>
            <person name="Garrido J.L."/>
        </authorList>
    </citation>
    <scope>NUCLEOTIDE SEQUENCE [LARGE SCALE GENOMIC DNA]</scope>
    <source>
        <strain evidence="1 2">RCC1774</strain>
    </source>
</reference>
<keyword evidence="2" id="KW-1185">Reference proteome</keyword>